<keyword evidence="2 7" id="KW-0808">Transferase</keyword>
<evidence type="ECO:0000256" key="4">
    <source>
        <dbReference type="PIRSR" id="PIRSR005739-1"/>
    </source>
</evidence>
<evidence type="ECO:0000313" key="8">
    <source>
        <dbReference type="Proteomes" id="UP000248806"/>
    </source>
</evidence>
<dbReference type="InterPro" id="IPR036388">
    <property type="entry name" value="WH-like_DNA-bd_sf"/>
</dbReference>
<evidence type="ECO:0000256" key="2">
    <source>
        <dbReference type="ARBA" id="ARBA00022679"/>
    </source>
</evidence>
<evidence type="ECO:0000313" key="7">
    <source>
        <dbReference type="EMBL" id="PZW32716.1"/>
    </source>
</evidence>
<dbReference type="GO" id="GO:0046983">
    <property type="term" value="F:protein dimerization activity"/>
    <property type="evidence" value="ECO:0007669"/>
    <property type="project" value="InterPro"/>
</dbReference>
<dbReference type="InterPro" id="IPR016461">
    <property type="entry name" value="COMT-like"/>
</dbReference>
<dbReference type="Pfam" id="PF08100">
    <property type="entry name" value="Dimerisation"/>
    <property type="match status" value="1"/>
</dbReference>
<dbReference type="InterPro" id="IPR012967">
    <property type="entry name" value="COMT_dimerisation"/>
</dbReference>
<dbReference type="InterPro" id="IPR029063">
    <property type="entry name" value="SAM-dependent_MTases_sf"/>
</dbReference>
<feature type="domain" description="O-methyltransferase dimerisation" evidence="6">
    <location>
        <begin position="24"/>
        <end position="105"/>
    </location>
</feature>
<sequence length="362" mass="39962">MHEKGKEMEEREQHISAAPWDIFELLCGMWKTRAIATAVEFGIPDLVAEGPRTVSELATITGTHALSLYRLLRALASLGIFEEVPGEDVAEAKKFTHTEMSRYLCSGQKGTMYFMARAVAFPQSWKLWDYLSHSVRTGGSAWQLVEEEELWQYIYNNPEKYAVLEQFFSSLASLLTPALMQAYDFSHAQLVVDLGCGHGVLLSSLLQTYPHLKGIGVDRPDVLTTTSCMLASNIKEGRLQCIAADVRQEIPADADIYILQQVLHDMSNDDCIAVLKSCRQACKPESKLLIIECLPDTCAASSYGAFMDLQALLAVEGAGVRTVAEYSALAEAVGFSLVQTIPTASFLMILEMTVCQAARQQD</sequence>
<dbReference type="Gene3D" id="1.10.10.10">
    <property type="entry name" value="Winged helix-like DNA-binding domain superfamily/Winged helix DNA-binding domain"/>
    <property type="match status" value="1"/>
</dbReference>
<dbReference type="PROSITE" id="PS51683">
    <property type="entry name" value="SAM_OMT_II"/>
    <property type="match status" value="1"/>
</dbReference>
<protein>
    <submittedName>
        <fullName evidence="7">Methyltransferase family protein</fullName>
    </submittedName>
</protein>
<dbReference type="GO" id="GO:0008171">
    <property type="term" value="F:O-methyltransferase activity"/>
    <property type="evidence" value="ECO:0007669"/>
    <property type="project" value="InterPro"/>
</dbReference>
<dbReference type="PANTHER" id="PTHR43712">
    <property type="entry name" value="PUTATIVE (AFU_ORTHOLOGUE AFUA_4G14580)-RELATED"/>
    <property type="match status" value="1"/>
</dbReference>
<dbReference type="Pfam" id="PF00891">
    <property type="entry name" value="Methyltransf_2"/>
    <property type="match status" value="1"/>
</dbReference>
<keyword evidence="3" id="KW-0949">S-adenosyl-L-methionine</keyword>
<keyword evidence="1 7" id="KW-0489">Methyltransferase</keyword>
<comment type="caution">
    <text evidence="7">The sequence shown here is derived from an EMBL/GenBank/DDBJ whole genome shotgun (WGS) entry which is preliminary data.</text>
</comment>
<dbReference type="SUPFAM" id="SSF46785">
    <property type="entry name" value="Winged helix' DNA-binding domain"/>
    <property type="match status" value="1"/>
</dbReference>
<evidence type="ECO:0000256" key="1">
    <source>
        <dbReference type="ARBA" id="ARBA00022603"/>
    </source>
</evidence>
<evidence type="ECO:0000259" key="5">
    <source>
        <dbReference type="Pfam" id="PF00891"/>
    </source>
</evidence>
<dbReference type="GO" id="GO:0032259">
    <property type="term" value="P:methylation"/>
    <property type="evidence" value="ECO:0007669"/>
    <property type="project" value="UniProtKB-KW"/>
</dbReference>
<name>A0A326U946_THEHA</name>
<gene>
    <name evidence="7" type="ORF">EI42_01808</name>
</gene>
<feature type="domain" description="O-methyltransferase C-terminal" evidence="5">
    <location>
        <begin position="128"/>
        <end position="336"/>
    </location>
</feature>
<proteinExistence type="predicted"/>
<dbReference type="InterPro" id="IPR036390">
    <property type="entry name" value="WH_DNA-bd_sf"/>
</dbReference>
<reference evidence="7 8" key="1">
    <citation type="submission" date="2018-06" db="EMBL/GenBank/DDBJ databases">
        <title>Genomic Encyclopedia of Archaeal and Bacterial Type Strains, Phase II (KMG-II): from individual species to whole genera.</title>
        <authorList>
            <person name="Goeker M."/>
        </authorList>
    </citation>
    <scope>NUCLEOTIDE SEQUENCE [LARGE SCALE GENOMIC DNA]</scope>
    <source>
        <strain evidence="7 8">ATCC BAA-1881</strain>
    </source>
</reference>
<dbReference type="PIRSF" id="PIRSF005739">
    <property type="entry name" value="O-mtase"/>
    <property type="match status" value="1"/>
</dbReference>
<dbReference type="PANTHER" id="PTHR43712:SF2">
    <property type="entry name" value="O-METHYLTRANSFERASE CICE"/>
    <property type="match status" value="1"/>
</dbReference>
<feature type="active site" description="Proton acceptor" evidence="4">
    <location>
        <position position="264"/>
    </location>
</feature>
<dbReference type="CDD" id="cd02440">
    <property type="entry name" value="AdoMet_MTases"/>
    <property type="match status" value="1"/>
</dbReference>
<keyword evidence="8" id="KW-1185">Reference proteome</keyword>
<dbReference type="SUPFAM" id="SSF53335">
    <property type="entry name" value="S-adenosyl-L-methionine-dependent methyltransferases"/>
    <property type="match status" value="1"/>
</dbReference>
<dbReference type="InterPro" id="IPR001077">
    <property type="entry name" value="COMT_C"/>
</dbReference>
<evidence type="ECO:0000259" key="6">
    <source>
        <dbReference type="Pfam" id="PF08100"/>
    </source>
</evidence>
<evidence type="ECO:0000256" key="3">
    <source>
        <dbReference type="ARBA" id="ARBA00022691"/>
    </source>
</evidence>
<dbReference type="EMBL" id="QKUF01000004">
    <property type="protein sequence ID" value="PZW32716.1"/>
    <property type="molecule type" value="Genomic_DNA"/>
</dbReference>
<dbReference type="OrthoDB" id="7418600at2"/>
<accession>A0A326U946</accession>
<dbReference type="Gene3D" id="3.40.50.150">
    <property type="entry name" value="Vaccinia Virus protein VP39"/>
    <property type="match status" value="1"/>
</dbReference>
<dbReference type="AlphaFoldDB" id="A0A326U946"/>
<dbReference type="Proteomes" id="UP000248806">
    <property type="component" value="Unassembled WGS sequence"/>
</dbReference>
<organism evidence="7 8">
    <name type="scientific">Thermosporothrix hazakensis</name>
    <dbReference type="NCBI Taxonomy" id="644383"/>
    <lineage>
        <taxon>Bacteria</taxon>
        <taxon>Bacillati</taxon>
        <taxon>Chloroflexota</taxon>
        <taxon>Ktedonobacteria</taxon>
        <taxon>Ktedonobacterales</taxon>
        <taxon>Thermosporotrichaceae</taxon>
        <taxon>Thermosporothrix</taxon>
    </lineage>
</organism>